<organism evidence="1 2">
    <name type="scientific">Trichomalopsis sarcophagae</name>
    <dbReference type="NCBI Taxonomy" id="543379"/>
    <lineage>
        <taxon>Eukaryota</taxon>
        <taxon>Metazoa</taxon>
        <taxon>Ecdysozoa</taxon>
        <taxon>Arthropoda</taxon>
        <taxon>Hexapoda</taxon>
        <taxon>Insecta</taxon>
        <taxon>Pterygota</taxon>
        <taxon>Neoptera</taxon>
        <taxon>Endopterygota</taxon>
        <taxon>Hymenoptera</taxon>
        <taxon>Apocrita</taxon>
        <taxon>Proctotrupomorpha</taxon>
        <taxon>Chalcidoidea</taxon>
        <taxon>Pteromalidae</taxon>
        <taxon>Pteromalinae</taxon>
        <taxon>Trichomalopsis</taxon>
    </lineage>
</organism>
<name>A0A232FM05_9HYME</name>
<accession>A0A232FM05</accession>
<gene>
    <name evidence="1" type="ORF">TSAR_005901</name>
</gene>
<dbReference type="EMBL" id="NNAY01000064">
    <property type="protein sequence ID" value="OXU31387.1"/>
    <property type="molecule type" value="Genomic_DNA"/>
</dbReference>
<dbReference type="AlphaFoldDB" id="A0A232FM05"/>
<reference evidence="1 2" key="1">
    <citation type="journal article" date="2017" name="Curr. Biol.">
        <title>The Evolution of Venom by Co-option of Single-Copy Genes.</title>
        <authorList>
            <person name="Martinson E.O."/>
            <person name="Mrinalini"/>
            <person name="Kelkar Y.D."/>
            <person name="Chang C.H."/>
            <person name="Werren J.H."/>
        </authorList>
    </citation>
    <scope>NUCLEOTIDE SEQUENCE [LARGE SCALE GENOMIC DNA]</scope>
    <source>
        <strain evidence="1 2">Alberta</strain>
        <tissue evidence="1">Whole body</tissue>
    </source>
</reference>
<sequence>MSESFPTTLLFGSVEYNVCKLSWKIVKTLMKASGRFQYFKCPLQINVRKISSNIAVSFCERCLEAFMKDCKNVEESFWKIPISFQYIF</sequence>
<evidence type="ECO:0000313" key="1">
    <source>
        <dbReference type="EMBL" id="OXU31387.1"/>
    </source>
</evidence>
<keyword evidence="2" id="KW-1185">Reference proteome</keyword>
<evidence type="ECO:0000313" key="2">
    <source>
        <dbReference type="Proteomes" id="UP000215335"/>
    </source>
</evidence>
<comment type="caution">
    <text evidence="1">The sequence shown here is derived from an EMBL/GenBank/DDBJ whole genome shotgun (WGS) entry which is preliminary data.</text>
</comment>
<proteinExistence type="predicted"/>
<dbReference type="Proteomes" id="UP000215335">
    <property type="component" value="Unassembled WGS sequence"/>
</dbReference>
<protein>
    <submittedName>
        <fullName evidence="1">Uncharacterized protein</fullName>
    </submittedName>
</protein>